<dbReference type="RefSeq" id="WP_371437265.1">
    <property type="nucleotide sequence ID" value="NZ_JBHSRS010000018.1"/>
</dbReference>
<dbReference type="SUPFAM" id="SSF51556">
    <property type="entry name" value="Metallo-dependent hydrolases"/>
    <property type="match status" value="1"/>
</dbReference>
<dbReference type="Proteomes" id="UP001596270">
    <property type="component" value="Unassembled WGS sequence"/>
</dbReference>
<dbReference type="Pfam" id="PF04909">
    <property type="entry name" value="Amidohydro_2"/>
    <property type="match status" value="1"/>
</dbReference>
<evidence type="ECO:0000256" key="2">
    <source>
        <dbReference type="SAM" id="MobiDB-lite"/>
    </source>
</evidence>
<keyword evidence="5" id="KW-1185">Reference proteome</keyword>
<dbReference type="InterPro" id="IPR032465">
    <property type="entry name" value="ACMSD"/>
</dbReference>
<organism evidence="4 5">
    <name type="scientific">Polaromonas aquatica</name>
    <dbReference type="NCBI Taxonomy" id="332657"/>
    <lineage>
        <taxon>Bacteria</taxon>
        <taxon>Pseudomonadati</taxon>
        <taxon>Pseudomonadota</taxon>
        <taxon>Betaproteobacteria</taxon>
        <taxon>Burkholderiales</taxon>
        <taxon>Comamonadaceae</taxon>
        <taxon>Polaromonas</taxon>
    </lineage>
</organism>
<sequence>MNKSNSTAVAASFSDGPPLGKHAPSGGSEPREAGSVGANNLVIDFHVHMLERSVFEASTNKTVFTGFGATPSKTPRPGTQNAMERMFDPLAIIEDLDARGIDIGVLTVSTVLQGTSWADAQTDLELCRRCNDQAARWQADHPTRFVGSFVLPLQDPAVAMQEFERCTGMGLRVANVASSYNSVYVGAPPYHAFWEAVEKHNITAWIHPEGARDPWFQQYALWNSLGQSIEETKCMASMIYEGVMTRFPALKVVMAHGGGYFPHYLGRVDRNTANRPDTVRNTGGIKPGDFLRSFYYETTVYDPLVLQALKDRIGIDRLVMGSDYPVGEADPVGWLRSCGLEGKNLEAVTGGNAAKLLGLE</sequence>
<dbReference type="InterPro" id="IPR006680">
    <property type="entry name" value="Amidohydro-rel"/>
</dbReference>
<dbReference type="EMBL" id="JBHSRS010000018">
    <property type="protein sequence ID" value="MFC6281653.1"/>
    <property type="molecule type" value="Genomic_DNA"/>
</dbReference>
<protein>
    <submittedName>
        <fullName evidence="4">Amidohydrolase family protein</fullName>
    </submittedName>
</protein>
<evidence type="ECO:0000256" key="1">
    <source>
        <dbReference type="ARBA" id="ARBA00023239"/>
    </source>
</evidence>
<accession>A0ABW1TXP4</accession>
<name>A0ABW1TXP4_9BURK</name>
<reference evidence="5" key="1">
    <citation type="journal article" date="2019" name="Int. J. Syst. Evol. Microbiol.">
        <title>The Global Catalogue of Microorganisms (GCM) 10K type strain sequencing project: providing services to taxonomists for standard genome sequencing and annotation.</title>
        <authorList>
            <consortium name="The Broad Institute Genomics Platform"/>
            <consortium name="The Broad Institute Genome Sequencing Center for Infectious Disease"/>
            <person name="Wu L."/>
            <person name="Ma J."/>
        </authorList>
    </citation>
    <scope>NUCLEOTIDE SEQUENCE [LARGE SCALE GENOMIC DNA]</scope>
    <source>
        <strain evidence="5">CCUG 39402</strain>
    </source>
</reference>
<evidence type="ECO:0000313" key="4">
    <source>
        <dbReference type="EMBL" id="MFC6281653.1"/>
    </source>
</evidence>
<evidence type="ECO:0000259" key="3">
    <source>
        <dbReference type="Pfam" id="PF04909"/>
    </source>
</evidence>
<dbReference type="PANTHER" id="PTHR21240:SF28">
    <property type="entry name" value="ISO-OROTATE DECARBOXYLASE (EUROFUNG)"/>
    <property type="match status" value="1"/>
</dbReference>
<keyword evidence="1" id="KW-0456">Lyase</keyword>
<evidence type="ECO:0000313" key="5">
    <source>
        <dbReference type="Proteomes" id="UP001596270"/>
    </source>
</evidence>
<dbReference type="PANTHER" id="PTHR21240">
    <property type="entry name" value="2-AMINO-3-CARBOXYLMUCONATE-6-SEMIALDEHYDE DECARBOXYLASE"/>
    <property type="match status" value="1"/>
</dbReference>
<feature type="region of interest" description="Disordered" evidence="2">
    <location>
        <begin position="1"/>
        <end position="35"/>
    </location>
</feature>
<dbReference type="Gene3D" id="3.20.20.140">
    <property type="entry name" value="Metal-dependent hydrolases"/>
    <property type="match status" value="1"/>
</dbReference>
<comment type="caution">
    <text evidence="4">The sequence shown here is derived from an EMBL/GenBank/DDBJ whole genome shotgun (WGS) entry which is preliminary data.</text>
</comment>
<gene>
    <name evidence="4" type="ORF">ACFQND_10450</name>
</gene>
<feature type="domain" description="Amidohydrolase-related" evidence="3">
    <location>
        <begin position="43"/>
        <end position="359"/>
    </location>
</feature>
<dbReference type="InterPro" id="IPR032466">
    <property type="entry name" value="Metal_Hydrolase"/>
</dbReference>
<proteinExistence type="predicted"/>